<dbReference type="Pfam" id="PF07657">
    <property type="entry name" value="MNNL"/>
    <property type="match status" value="1"/>
</dbReference>
<dbReference type="GO" id="GO:0048732">
    <property type="term" value="P:gland development"/>
    <property type="evidence" value="ECO:0007669"/>
    <property type="project" value="UniProtKB-ARBA"/>
</dbReference>
<feature type="disulfide bond" evidence="12">
    <location>
        <begin position="846"/>
        <end position="855"/>
    </location>
</feature>
<keyword evidence="7" id="KW-0106">Calcium</keyword>
<keyword evidence="6 14" id="KW-0677">Repeat</keyword>
<evidence type="ECO:0000259" key="17">
    <source>
        <dbReference type="PROSITE" id="PS51051"/>
    </source>
</evidence>
<dbReference type="GO" id="GO:0036011">
    <property type="term" value="P:imaginal disc-derived leg segmentation"/>
    <property type="evidence" value="ECO:0007669"/>
    <property type="project" value="UniProtKB-ARBA"/>
</dbReference>
<dbReference type="GO" id="GO:0046331">
    <property type="term" value="P:lateral inhibition"/>
    <property type="evidence" value="ECO:0007669"/>
    <property type="project" value="UniProtKB-ARBA"/>
</dbReference>
<reference evidence="18" key="1">
    <citation type="submission" date="2020-05" db="UniProtKB">
        <authorList>
            <consortium name="EnsemblMetazoa"/>
        </authorList>
    </citation>
    <scope>IDENTIFICATION</scope>
    <source>
        <strain evidence="18">USDA</strain>
    </source>
</reference>
<dbReference type="PRINTS" id="PR02059">
    <property type="entry name" value="JAGGEDFAMILY"/>
</dbReference>
<evidence type="ECO:0000256" key="10">
    <source>
        <dbReference type="ARBA" id="ARBA00023157"/>
    </source>
</evidence>
<feature type="disulfide bond" evidence="13">
    <location>
        <begin position="247"/>
        <end position="259"/>
    </location>
</feature>
<dbReference type="GO" id="GO:0030182">
    <property type="term" value="P:neuron differentiation"/>
    <property type="evidence" value="ECO:0007669"/>
    <property type="project" value="UniProtKB-ARBA"/>
</dbReference>
<proteinExistence type="predicted"/>
<feature type="disulfide bond" evidence="12">
    <location>
        <begin position="770"/>
        <end position="779"/>
    </location>
</feature>
<dbReference type="InterPro" id="IPR049883">
    <property type="entry name" value="NOTCH1_EGF-like"/>
</dbReference>
<evidence type="ECO:0000256" key="4">
    <source>
        <dbReference type="ARBA" id="ARBA00022692"/>
    </source>
</evidence>
<dbReference type="Gene3D" id="2.10.25.140">
    <property type="match status" value="1"/>
</dbReference>
<accession>A0A1I8QAK7</accession>
<evidence type="ECO:0000256" key="13">
    <source>
        <dbReference type="PROSITE-ProRule" id="PRU00377"/>
    </source>
</evidence>
<dbReference type="GO" id="GO:0045179">
    <property type="term" value="C:apical cortex"/>
    <property type="evidence" value="ECO:0007669"/>
    <property type="project" value="UniProtKB-ARBA"/>
</dbReference>
<dbReference type="GO" id="GO:0042063">
    <property type="term" value="P:gliogenesis"/>
    <property type="evidence" value="ECO:0007669"/>
    <property type="project" value="UniProtKB-ARBA"/>
</dbReference>
<feature type="disulfide bond" evidence="12">
    <location>
        <begin position="597"/>
        <end position="606"/>
    </location>
</feature>
<dbReference type="GO" id="GO:0007219">
    <property type="term" value="P:Notch signaling pathway"/>
    <property type="evidence" value="ECO:0007669"/>
    <property type="project" value="InterPro"/>
</dbReference>
<feature type="disulfide bond" evidence="12">
    <location>
        <begin position="709"/>
        <end position="718"/>
    </location>
</feature>
<dbReference type="Pfam" id="PF00008">
    <property type="entry name" value="EGF"/>
    <property type="match status" value="5"/>
</dbReference>
<dbReference type="STRING" id="35570.A0A1I8QAK7"/>
<dbReference type="PROSITE" id="PS00010">
    <property type="entry name" value="ASX_HYDROXYL"/>
    <property type="match status" value="6"/>
</dbReference>
<comment type="subcellular location">
    <subcellularLocation>
        <location evidence="1 14">Membrane</location>
        <topology evidence="1 14">Single-pass type I membrane protein</topology>
    </subcellularLocation>
</comment>
<name>A0A1I8QAK7_STOCA</name>
<dbReference type="InterPro" id="IPR001774">
    <property type="entry name" value="DSL"/>
</dbReference>
<dbReference type="InterPro" id="IPR000742">
    <property type="entry name" value="EGF"/>
</dbReference>
<evidence type="ECO:0000256" key="9">
    <source>
        <dbReference type="ARBA" id="ARBA00023136"/>
    </source>
</evidence>
<dbReference type="PROSITE" id="PS00022">
    <property type="entry name" value="EGF_1"/>
    <property type="match status" value="11"/>
</dbReference>
<dbReference type="OrthoDB" id="283575at2759"/>
<feature type="disulfide bond" evidence="12">
    <location>
        <begin position="634"/>
        <end position="643"/>
    </location>
</feature>
<evidence type="ECO:0000256" key="3">
    <source>
        <dbReference type="ARBA" id="ARBA00022536"/>
    </source>
</evidence>
<evidence type="ECO:0000256" key="14">
    <source>
        <dbReference type="RuleBase" id="RU280815"/>
    </source>
</evidence>
<dbReference type="GO" id="GO:0043208">
    <property type="term" value="F:glycosphingolipid binding"/>
    <property type="evidence" value="ECO:0007669"/>
    <property type="project" value="UniProtKB-ARBA"/>
</dbReference>
<dbReference type="InterPro" id="IPR000152">
    <property type="entry name" value="EGF-type_Asp/Asn_hydroxyl_site"/>
</dbReference>
<feature type="domain" description="EGF-like" evidence="16">
    <location>
        <begin position="684"/>
        <end position="719"/>
    </location>
</feature>
<evidence type="ECO:0000259" key="16">
    <source>
        <dbReference type="PROSITE" id="PS50026"/>
    </source>
</evidence>
<dbReference type="Pfam" id="PF01414">
    <property type="entry name" value="DSL"/>
    <property type="match status" value="1"/>
</dbReference>
<evidence type="ECO:0000313" key="18">
    <source>
        <dbReference type="EnsemblMetazoa" id="SCAU015396-PA"/>
    </source>
</evidence>
<dbReference type="FunFam" id="2.10.25.10:FF:000776">
    <property type="entry name" value="Delta-like protein"/>
    <property type="match status" value="1"/>
</dbReference>
<dbReference type="SMART" id="SM00179">
    <property type="entry name" value="EGF_CA"/>
    <property type="match status" value="8"/>
</dbReference>
<feature type="domain" description="EGF-like" evidence="16">
    <location>
        <begin position="476"/>
        <end position="512"/>
    </location>
</feature>
<evidence type="ECO:0000256" key="8">
    <source>
        <dbReference type="ARBA" id="ARBA00022989"/>
    </source>
</evidence>
<dbReference type="Proteomes" id="UP000095300">
    <property type="component" value="Unassembled WGS sequence"/>
</dbReference>
<feature type="transmembrane region" description="Helical" evidence="15">
    <location>
        <begin position="53"/>
        <end position="70"/>
    </location>
</feature>
<dbReference type="GO" id="GO:0051240">
    <property type="term" value="P:positive regulation of multicellular organismal process"/>
    <property type="evidence" value="ECO:0007669"/>
    <property type="project" value="UniProtKB-ARBA"/>
</dbReference>
<dbReference type="GO" id="GO:0048100">
    <property type="term" value="P:wing disc anterior/posterior pattern formation"/>
    <property type="evidence" value="ECO:0007669"/>
    <property type="project" value="UniProtKB-ARBA"/>
</dbReference>
<evidence type="ECO:0000256" key="6">
    <source>
        <dbReference type="ARBA" id="ARBA00022737"/>
    </source>
</evidence>
<keyword evidence="8 14" id="KW-1133">Transmembrane helix</keyword>
<dbReference type="GO" id="GO:0016020">
    <property type="term" value="C:membrane"/>
    <property type="evidence" value="ECO:0007669"/>
    <property type="project" value="UniProtKB-SubCell"/>
</dbReference>
<feature type="domain" description="EGF-like" evidence="16">
    <location>
        <begin position="571"/>
        <end position="607"/>
    </location>
</feature>
<dbReference type="GO" id="GO:0035214">
    <property type="term" value="P:eye-antennal disc development"/>
    <property type="evidence" value="ECO:0007669"/>
    <property type="project" value="UniProtKB-ARBA"/>
</dbReference>
<evidence type="ECO:0000256" key="7">
    <source>
        <dbReference type="ARBA" id="ARBA00022837"/>
    </source>
</evidence>
<dbReference type="FunFam" id="2.10.25.10:FF:000613">
    <property type="entry name" value="Delta-like protein"/>
    <property type="match status" value="1"/>
</dbReference>
<dbReference type="PROSITE" id="PS01186">
    <property type="entry name" value="EGF_2"/>
    <property type="match status" value="6"/>
</dbReference>
<dbReference type="FunFam" id="2.10.25.10:FF:000018">
    <property type="entry name" value="Delta-like 1"/>
    <property type="match status" value="1"/>
</dbReference>
<dbReference type="GO" id="GO:0035239">
    <property type="term" value="P:tube morphogenesis"/>
    <property type="evidence" value="ECO:0007669"/>
    <property type="project" value="UniProtKB-ARBA"/>
</dbReference>
<evidence type="ECO:0000256" key="12">
    <source>
        <dbReference type="PROSITE-ProRule" id="PRU00076"/>
    </source>
</evidence>
<evidence type="ECO:0000313" key="19">
    <source>
        <dbReference type="Proteomes" id="UP000095300"/>
    </source>
</evidence>
<evidence type="ECO:0000256" key="15">
    <source>
        <dbReference type="SAM" id="Phobius"/>
    </source>
</evidence>
<keyword evidence="3 12" id="KW-0245">EGF-like domain</keyword>
<dbReference type="SMART" id="SM00181">
    <property type="entry name" value="EGF"/>
    <property type="match status" value="12"/>
</dbReference>
<feature type="disulfide bond" evidence="12">
    <location>
        <begin position="613"/>
        <end position="623"/>
    </location>
</feature>
<feature type="disulfide bond" evidence="12">
    <location>
        <begin position="372"/>
        <end position="381"/>
    </location>
</feature>
<dbReference type="SUPFAM" id="SSF57196">
    <property type="entry name" value="EGF/Laminin"/>
    <property type="match status" value="6"/>
</dbReference>
<feature type="domain" description="DSL" evidence="17">
    <location>
        <begin position="232"/>
        <end position="276"/>
    </location>
</feature>
<evidence type="ECO:0000256" key="1">
    <source>
        <dbReference type="ARBA" id="ARBA00004479"/>
    </source>
</evidence>
<dbReference type="FunFam" id="2.10.25.10:FF:000693">
    <property type="entry name" value="Delta-like protein"/>
    <property type="match status" value="1"/>
</dbReference>
<protein>
    <recommendedName>
        <fullName evidence="14">Delta-like protein</fullName>
    </recommendedName>
</protein>
<dbReference type="GO" id="GO:0016330">
    <property type="term" value="P:second mitotic wave involved in compound eye morphogenesis"/>
    <property type="evidence" value="ECO:0007669"/>
    <property type="project" value="UniProtKB-ARBA"/>
</dbReference>
<dbReference type="PROSITE" id="PS51051">
    <property type="entry name" value="DSL"/>
    <property type="match status" value="1"/>
</dbReference>
<evidence type="ECO:0000256" key="2">
    <source>
        <dbReference type="ARBA" id="ARBA00022473"/>
    </source>
</evidence>
<dbReference type="GO" id="GO:0048468">
    <property type="term" value="P:cell development"/>
    <property type="evidence" value="ECO:0007669"/>
    <property type="project" value="UniProtKB-ARBA"/>
</dbReference>
<dbReference type="InterPro" id="IPR013032">
    <property type="entry name" value="EGF-like_CS"/>
</dbReference>
<dbReference type="GO" id="GO:0005509">
    <property type="term" value="F:calcium ion binding"/>
    <property type="evidence" value="ECO:0007669"/>
    <property type="project" value="InterPro"/>
</dbReference>
<keyword evidence="4 14" id="KW-0812">Transmembrane</keyword>
<dbReference type="EnsemblMetazoa" id="SCAU015396-RA">
    <property type="protein sequence ID" value="SCAU015396-PA"/>
    <property type="gene ID" value="SCAU015396"/>
</dbReference>
<dbReference type="CDD" id="cd00054">
    <property type="entry name" value="EGF_CA"/>
    <property type="match status" value="8"/>
</dbReference>
<keyword evidence="10 12" id="KW-1015">Disulfide bond</keyword>
<dbReference type="VEuPathDB" id="VectorBase:SCAU015396"/>
<keyword evidence="5 14" id="KW-0732">Signal</keyword>
<dbReference type="FunFam" id="2.10.25.10:FF:000756">
    <property type="entry name" value="Delta-like protein"/>
    <property type="match status" value="1"/>
</dbReference>
<keyword evidence="9 14" id="KW-0472">Membrane</keyword>
<dbReference type="AlphaFoldDB" id="A0A1I8QAK7"/>
<dbReference type="FunFam" id="2.10.25.10:FF:000004">
    <property type="entry name" value="Neurogenic locus notch 1"/>
    <property type="match status" value="1"/>
</dbReference>
<dbReference type="GO" id="GO:0030718">
    <property type="term" value="P:germ-line stem cell population maintenance"/>
    <property type="evidence" value="ECO:0007669"/>
    <property type="project" value="UniProtKB-ARBA"/>
</dbReference>
<feature type="disulfide bond" evidence="12">
    <location>
        <begin position="672"/>
        <end position="681"/>
    </location>
</feature>
<dbReference type="FunFam" id="2.10.25.140:FF:000001">
    <property type="entry name" value="Delta-like protein"/>
    <property type="match status" value="1"/>
</dbReference>
<dbReference type="FunFam" id="2.10.25.10:FF:000122">
    <property type="entry name" value="Protein crumbs homolog 2"/>
    <property type="match status" value="1"/>
</dbReference>
<feature type="transmembrane region" description="Helical" evidence="15">
    <location>
        <begin position="878"/>
        <end position="902"/>
    </location>
</feature>
<dbReference type="Pfam" id="PF12661">
    <property type="entry name" value="hEGF"/>
    <property type="match status" value="3"/>
</dbReference>
<feature type="disulfide bond" evidence="13">
    <location>
        <begin position="234"/>
        <end position="243"/>
    </location>
</feature>
<sequence length="1037" mass="111663">MSSTASIPTASISSSPVPIFNRIFTKHFRRKSQERTMSNITIPRHCNSFSKSGFMPVYTLIIFIILSTLVNKISAIGNFELEILEISNTNNHLLSGYCCGVPLEVRSTKTTGCPPCSTAFRLCLKEYSAADQGIPSISTGCSFGQNTTGILGGSSFVLSDPARGAIVLPFTFRWTKSFTLILQALDMYNVSYPDSERLIEETSFASVILPSPEWKTLDHIGRNARITYRVRVQCAATYYNTTCTTFCRPRNDHFGHYNCGSEGQKICLNGWMGDNCEKAVCKPGCDPVHGKCDKPGECVCRPGWQGPLCNECVVYPGCKHGSCYGEAWKCKCDTNWGGILCDQDLNYCGTHEPCKHGGTCENTAPDRFRCTCAEGLSGERCEIIEHPCATQPCKNGGSCTVKESFLRQNTTLPPFRVMRGMSSSMGKPVNRRNLPLLTSNASTLSSSSSNHQQMPPVLEFTCACALGWTGPTCEINIDECAGGPCEHGGTCIDLIGGFRCECPPQWTGDVCQMDVNECEIAYPPKTPDNPTSTAAVTAAIAHSSSPSLALIAALNAASSTLAAAANASASAKAMATMGSCVNAKQCINLPGSFQCVCHEGWGGPTCAKNFDDCVGQCQNGATCMDLVNDYHCACATGFEGRHCETDIDECANTPCRNGGECVDMIGKFNCICPLGYSGPLCEKANDYCSPSPCLEGHCINTPGSYYCHCPPGRTGKHCEQLLAHNNQSQCNGKSCSKESTSSSCHPGQCQNGGTCVASSSAKASTAKCHCVAGWTGAYCSDPEDQCHGQPCHNGATCESGSGWFRCVCAKGFSGPDCRINVNECSPHPCEGGGTCIDGIGSYTCVCPPERHGTKCELVHSDSKSAIIEVKVETGGKNYLLIAILCGIFIVLVILAIFLSLFWRQRIVATSTSGINLSPSIDSSRLDPEKSNNLQNEENLRRYMNPLKGSTSSLDRVNEKNLNFNPDPEMSTIGNLATASSSTSGVHRSQPLYTESNFDYSLDETAKSKQDVTPSKRSSQILLHKMDNNDMKRNTVYR</sequence>
<dbReference type="SMART" id="SM00051">
    <property type="entry name" value="DSL"/>
    <property type="match status" value="1"/>
</dbReference>
<dbReference type="PANTHER" id="PTHR12916:SF12">
    <property type="entry name" value="DELTA-LIKE PROTEIN"/>
    <property type="match status" value="1"/>
</dbReference>
<keyword evidence="11" id="KW-0325">Glycoprotein</keyword>
<dbReference type="Pfam" id="PF07645">
    <property type="entry name" value="EGF_CA"/>
    <property type="match status" value="1"/>
</dbReference>
<feature type="disulfide bond" evidence="12">
    <location>
        <begin position="808"/>
        <end position="817"/>
    </location>
</feature>
<dbReference type="GO" id="GO:0003008">
    <property type="term" value="P:system process"/>
    <property type="evidence" value="ECO:0007669"/>
    <property type="project" value="UniProtKB-ARBA"/>
</dbReference>
<feature type="disulfide bond" evidence="13">
    <location>
        <begin position="267"/>
        <end position="276"/>
    </location>
</feature>
<feature type="domain" description="EGF-like" evidence="16">
    <location>
        <begin position="609"/>
        <end position="644"/>
    </location>
</feature>
<dbReference type="GO" id="GO:0030855">
    <property type="term" value="P:epithelial cell differentiation"/>
    <property type="evidence" value="ECO:0007669"/>
    <property type="project" value="UniProtKB-ARBA"/>
</dbReference>
<keyword evidence="19" id="KW-1185">Reference proteome</keyword>
<feature type="domain" description="EGF-like" evidence="16">
    <location>
        <begin position="820"/>
        <end position="856"/>
    </location>
</feature>
<dbReference type="Gene3D" id="2.60.40.3510">
    <property type="match status" value="1"/>
</dbReference>
<evidence type="ECO:0000256" key="11">
    <source>
        <dbReference type="ARBA" id="ARBA00023180"/>
    </source>
</evidence>
<comment type="caution">
    <text evidence="12">Lacks conserved residue(s) required for the propagation of feature annotation.</text>
</comment>
<dbReference type="FunFam" id="2.10.25.10:FF:000123">
    <property type="entry name" value="Crumbs homolog 1 (Drosophila)"/>
    <property type="match status" value="1"/>
</dbReference>
<dbReference type="Gene3D" id="2.10.25.10">
    <property type="entry name" value="Laminin"/>
    <property type="match status" value="11"/>
</dbReference>
<dbReference type="PANTHER" id="PTHR12916">
    <property type="entry name" value="CYTOCHROME C OXIDASE POLYPEPTIDE VIC-2"/>
    <property type="match status" value="1"/>
</dbReference>
<dbReference type="InterPro" id="IPR018097">
    <property type="entry name" value="EGF_Ca-bd_CS"/>
</dbReference>
<dbReference type="GO" id="GO:0009986">
    <property type="term" value="C:cell surface"/>
    <property type="evidence" value="ECO:0007669"/>
    <property type="project" value="UniProtKB-ARBA"/>
</dbReference>
<keyword evidence="2 14" id="KW-0217">Developmental protein</keyword>
<dbReference type="GO" id="GO:0005112">
    <property type="term" value="F:Notch binding"/>
    <property type="evidence" value="ECO:0007669"/>
    <property type="project" value="InterPro"/>
</dbReference>
<dbReference type="GO" id="GO:0008587">
    <property type="term" value="P:imaginal disc-derived wing margin morphogenesis"/>
    <property type="evidence" value="ECO:0007669"/>
    <property type="project" value="UniProtKB-ARBA"/>
</dbReference>
<feature type="domain" description="EGF-like" evidence="16">
    <location>
        <begin position="277"/>
        <end position="310"/>
    </location>
</feature>
<feature type="domain" description="EGF-like" evidence="16">
    <location>
        <begin position="344"/>
        <end position="382"/>
    </location>
</feature>
<feature type="domain" description="EGF-like" evidence="16">
    <location>
        <begin position="740"/>
        <end position="780"/>
    </location>
</feature>
<dbReference type="InterPro" id="IPR009030">
    <property type="entry name" value="Growth_fac_rcpt_cys_sf"/>
</dbReference>
<dbReference type="PRINTS" id="PR00010">
    <property type="entry name" value="EGFBLOOD"/>
</dbReference>
<feature type="domain" description="EGF-like" evidence="16">
    <location>
        <begin position="646"/>
        <end position="682"/>
    </location>
</feature>
<dbReference type="PROSITE" id="PS50026">
    <property type="entry name" value="EGF_3"/>
    <property type="match status" value="10"/>
</dbReference>
<feature type="domain" description="EGF-like" evidence="16">
    <location>
        <begin position="782"/>
        <end position="818"/>
    </location>
</feature>
<feature type="disulfide bond" evidence="12">
    <location>
        <begin position="300"/>
        <end position="309"/>
    </location>
</feature>
<dbReference type="Pfam" id="PF21700">
    <property type="entry name" value="EGF_DL_JAG"/>
    <property type="match status" value="1"/>
</dbReference>
<feature type="disulfide bond" evidence="12">
    <location>
        <begin position="688"/>
        <end position="698"/>
    </location>
</feature>
<dbReference type="FunFam" id="2.10.25.10:FF:000294">
    <property type="entry name" value="Delta-like protein"/>
    <property type="match status" value="1"/>
</dbReference>
<gene>
    <name evidence="18" type="primary">106095684</name>
</gene>
<dbReference type="PROSITE" id="PS01187">
    <property type="entry name" value="EGF_CA"/>
    <property type="match status" value="3"/>
</dbReference>
<organism evidence="18 19">
    <name type="scientific">Stomoxys calcitrans</name>
    <name type="common">Stable fly</name>
    <name type="synonym">Conops calcitrans</name>
    <dbReference type="NCBI Taxonomy" id="35570"/>
    <lineage>
        <taxon>Eukaryota</taxon>
        <taxon>Metazoa</taxon>
        <taxon>Ecdysozoa</taxon>
        <taxon>Arthropoda</taxon>
        <taxon>Hexapoda</taxon>
        <taxon>Insecta</taxon>
        <taxon>Pterygota</taxon>
        <taxon>Neoptera</taxon>
        <taxon>Endopterygota</taxon>
        <taxon>Diptera</taxon>
        <taxon>Brachycera</taxon>
        <taxon>Muscomorpha</taxon>
        <taxon>Muscoidea</taxon>
        <taxon>Muscidae</taxon>
        <taxon>Stomoxys</taxon>
    </lineage>
</organism>
<dbReference type="InterPro" id="IPR026219">
    <property type="entry name" value="Jagged/Serrate"/>
</dbReference>
<dbReference type="GO" id="GO:0050793">
    <property type="term" value="P:regulation of developmental process"/>
    <property type="evidence" value="ECO:0007669"/>
    <property type="project" value="UniProtKB-ARBA"/>
</dbReference>
<evidence type="ECO:0000256" key="5">
    <source>
        <dbReference type="ARBA" id="ARBA00022729"/>
    </source>
</evidence>
<feature type="disulfide bond" evidence="12">
    <location>
        <begin position="502"/>
        <end position="511"/>
    </location>
</feature>
<dbReference type="InterPro" id="IPR001881">
    <property type="entry name" value="EGF-like_Ca-bd_dom"/>
</dbReference>
<dbReference type="GO" id="GO:0048018">
    <property type="term" value="F:receptor ligand activity"/>
    <property type="evidence" value="ECO:0007669"/>
    <property type="project" value="UniProtKB-ARBA"/>
</dbReference>
<comment type="function">
    <text evidence="14">Putative Notch ligand involved in the mediation of Notch signaling.</text>
</comment>
<dbReference type="SUPFAM" id="SSF57184">
    <property type="entry name" value="Growth factor receptor domain"/>
    <property type="match status" value="1"/>
</dbReference>
<dbReference type="InterPro" id="IPR011651">
    <property type="entry name" value="Notch_ligand_N"/>
</dbReference>